<dbReference type="InterPro" id="IPR003961">
    <property type="entry name" value="FN3_dom"/>
</dbReference>
<accession>A0ABW5YNY5</accession>
<dbReference type="InterPro" id="IPR036116">
    <property type="entry name" value="FN3_sf"/>
</dbReference>
<keyword evidence="6" id="KW-1185">Reference proteome</keyword>
<reference evidence="6" key="1">
    <citation type="journal article" date="2019" name="Int. J. Syst. Evol. Microbiol.">
        <title>The Global Catalogue of Microorganisms (GCM) 10K type strain sequencing project: providing services to taxonomists for standard genome sequencing and annotation.</title>
        <authorList>
            <consortium name="The Broad Institute Genomics Platform"/>
            <consortium name="The Broad Institute Genome Sequencing Center for Infectious Disease"/>
            <person name="Wu L."/>
            <person name="Ma J."/>
        </authorList>
    </citation>
    <scope>NUCLEOTIDE SEQUENCE [LARGE SCALE GENOMIC DNA]</scope>
    <source>
        <strain evidence="6">KCTC 22671</strain>
    </source>
</reference>
<dbReference type="InterPro" id="IPR051560">
    <property type="entry name" value="MAM_domain-containing"/>
</dbReference>
<dbReference type="Proteomes" id="UP001597534">
    <property type="component" value="Unassembled WGS sequence"/>
</dbReference>
<dbReference type="Gene3D" id="2.60.120.260">
    <property type="entry name" value="Galactose-binding domain-like"/>
    <property type="match status" value="1"/>
</dbReference>
<feature type="domain" description="Fibronectin type-III" evidence="4">
    <location>
        <begin position="755"/>
        <end position="845"/>
    </location>
</feature>
<evidence type="ECO:0000259" key="3">
    <source>
        <dbReference type="PROSITE" id="PS50060"/>
    </source>
</evidence>
<dbReference type="Pfam" id="PF00629">
    <property type="entry name" value="MAM"/>
    <property type="match status" value="1"/>
</dbReference>
<dbReference type="PROSITE" id="PS50853">
    <property type="entry name" value="FN3"/>
    <property type="match status" value="3"/>
</dbReference>
<dbReference type="RefSeq" id="WP_379812443.1">
    <property type="nucleotide sequence ID" value="NZ_JBHUPC010000017.1"/>
</dbReference>
<evidence type="ECO:0000313" key="6">
    <source>
        <dbReference type="Proteomes" id="UP001597534"/>
    </source>
</evidence>
<dbReference type="Gene3D" id="2.60.120.200">
    <property type="match status" value="1"/>
</dbReference>
<evidence type="ECO:0000256" key="2">
    <source>
        <dbReference type="SAM" id="SignalP"/>
    </source>
</evidence>
<dbReference type="NCBIfam" id="TIGR04183">
    <property type="entry name" value="Por_Secre_tail"/>
    <property type="match status" value="1"/>
</dbReference>
<gene>
    <name evidence="5" type="ORF">ACFS5J_11980</name>
</gene>
<dbReference type="Pfam" id="PF00041">
    <property type="entry name" value="fn3"/>
    <property type="match status" value="1"/>
</dbReference>
<comment type="caution">
    <text evidence="5">The sequence shown here is derived from an EMBL/GenBank/DDBJ whole genome shotgun (WGS) entry which is preliminary data.</text>
</comment>
<dbReference type="EMBL" id="JBHUPC010000017">
    <property type="protein sequence ID" value="MFD2892730.1"/>
    <property type="molecule type" value="Genomic_DNA"/>
</dbReference>
<keyword evidence="1 2" id="KW-0732">Signal</keyword>
<feature type="signal peptide" evidence="2">
    <location>
        <begin position="1"/>
        <end position="19"/>
    </location>
</feature>
<dbReference type="Pfam" id="PF18962">
    <property type="entry name" value="Por_Secre_tail"/>
    <property type="match status" value="1"/>
</dbReference>
<evidence type="ECO:0000313" key="5">
    <source>
        <dbReference type="EMBL" id="MFD2892730.1"/>
    </source>
</evidence>
<dbReference type="Gene3D" id="2.60.40.10">
    <property type="entry name" value="Immunoglobulins"/>
    <property type="match status" value="3"/>
</dbReference>
<dbReference type="InterPro" id="IPR013783">
    <property type="entry name" value="Ig-like_fold"/>
</dbReference>
<dbReference type="CDD" id="cd00063">
    <property type="entry name" value="FN3"/>
    <property type="match status" value="2"/>
</dbReference>
<protein>
    <submittedName>
        <fullName evidence="5">Fibronectin type III domain-containing protein</fullName>
    </submittedName>
</protein>
<feature type="chain" id="PRO_5046323235" evidence="2">
    <location>
        <begin position="20"/>
        <end position="1089"/>
    </location>
</feature>
<dbReference type="InterPro" id="IPR000998">
    <property type="entry name" value="MAM_dom"/>
</dbReference>
<dbReference type="CDD" id="cd06263">
    <property type="entry name" value="MAM"/>
    <property type="match status" value="1"/>
</dbReference>
<feature type="domain" description="Fibronectin type-III" evidence="4">
    <location>
        <begin position="483"/>
        <end position="573"/>
    </location>
</feature>
<dbReference type="SUPFAM" id="SSF49899">
    <property type="entry name" value="Concanavalin A-like lectins/glucanases"/>
    <property type="match status" value="1"/>
</dbReference>
<evidence type="ECO:0000259" key="4">
    <source>
        <dbReference type="PROSITE" id="PS50853"/>
    </source>
</evidence>
<dbReference type="SMART" id="SM00137">
    <property type="entry name" value="MAM"/>
    <property type="match status" value="1"/>
</dbReference>
<dbReference type="SUPFAM" id="SSF49265">
    <property type="entry name" value="Fibronectin type III"/>
    <property type="match status" value="3"/>
</dbReference>
<dbReference type="PROSITE" id="PS50060">
    <property type="entry name" value="MAM_2"/>
    <property type="match status" value="1"/>
</dbReference>
<dbReference type="PANTHER" id="PTHR23282">
    <property type="entry name" value="APICAL ENDOSOMAL GLYCOPROTEIN PRECURSOR"/>
    <property type="match status" value="1"/>
</dbReference>
<organism evidence="5 6">
    <name type="scientific">Flavobacterium chuncheonense</name>
    <dbReference type="NCBI Taxonomy" id="2026653"/>
    <lineage>
        <taxon>Bacteria</taxon>
        <taxon>Pseudomonadati</taxon>
        <taxon>Bacteroidota</taxon>
        <taxon>Flavobacteriia</taxon>
        <taxon>Flavobacteriales</taxon>
        <taxon>Flavobacteriaceae</taxon>
        <taxon>Flavobacterium</taxon>
    </lineage>
</organism>
<dbReference type="InterPro" id="IPR013320">
    <property type="entry name" value="ConA-like_dom_sf"/>
</dbReference>
<dbReference type="InterPro" id="IPR026444">
    <property type="entry name" value="Secre_tail"/>
</dbReference>
<evidence type="ECO:0000256" key="1">
    <source>
        <dbReference type="ARBA" id="ARBA00022729"/>
    </source>
</evidence>
<proteinExistence type="predicted"/>
<feature type="domain" description="Fibronectin type-III" evidence="4">
    <location>
        <begin position="218"/>
        <end position="311"/>
    </location>
</feature>
<sequence length="1089" mass="118148">MRKIIFLFAMFFAVMQMDAQTWTTHTCNSTTTGSNTYGPMYSIPAAGAYNRTAVILPKENLEPILGKTLNSMHFKRLLAGNAMAGTPNFKIYLKEVSAIDWGTADLDWSVETATATLVFDSNPAPIVGNTIGWKEFPLLAPYAYSGTQNLAVFMEYTNATQSTTITWAYEYTDSCINPANNNSTKYINASGTVLPNLLTFETKNRPIFGFTFAQTCPAPTDVLFSNITPLNATVSWTQTGTATDWQYIIQPTGGSVPLQSASGNTATTNPFTTPATLTPETNYELYIKTNCGGTEESFWAGPYTFQTTCAAISTLPWNENFDGLPSVGSTYFPSCWSKEIGDWATSITNSPVSSSPYSGTKYLRTQTNATNDIMWTIGFDLTAGTSYDFSSFIQSNNQTGWSVDYLVNTIQNSLGASQIGATYIPFGENINISTQGYTRVKSTFVPTTTGTYYFGVRVNQSSTVNGYISFDDFALELTPTCVEPEGLTFSNVTATSATLTWNEIGTATNWIIEYGAIGFTQGTGTTVQQNTTPSLAITSGLLPNTLYDVYLKSDCGTESSTWLGPIRFKTPCAVINAPYFYNVDNAASTTSADISDCWNTTPSGTTASFRWNVYTINQTNNSANTGPFFAHSGYNYFFTEANSGVSGAVAELYMPVININTLTSPTLQFFYHMYGSSMGELHVDVYNGTTWTNDVFVKVGQQQTSENDPWLLAIVDLSTYSGNIQVRFRGIRGGNFLGDMAIDDIRIDEAPACFPPTNIVVSNITTSSVYIDWDVIPSIFDFQYVIQAPGLGEPTGAGISVGDYGLTVNTGISPNTTYELYMRTECSTNSYSNWGAPVTFTTPCSAFTVPYSQNFDTTPAGSPNNITTPSCWTYTETTGGSGYGYVGLSSTFSYSTPNVYILNNLSDLSGDYLLVSPETTNLSSGSNAITFYARGSVAGYSLEVGTMSDQNDADTFIALQTINLTDVYAQYTVAIPAGTNSYVAFRHGLSGTNRAIYIDDVTVDQNLSASTFDSTSFKVYPNPVTSVLNLDAVQNIEKVVVYNMLGQQVLVQVGNTTQTQLDMSALTAGTYNVVVTAEGKSFPVRVIKQ</sequence>
<name>A0ABW5YNY5_9FLAO</name>
<dbReference type="PANTHER" id="PTHR23282:SF101">
    <property type="entry name" value="MAM DOMAIN-CONTAINING PROTEIN"/>
    <property type="match status" value="1"/>
</dbReference>
<feature type="domain" description="MAM" evidence="3">
    <location>
        <begin position="598"/>
        <end position="755"/>
    </location>
</feature>
<dbReference type="SMART" id="SM00060">
    <property type="entry name" value="FN3"/>
    <property type="match status" value="3"/>
</dbReference>